<dbReference type="Pfam" id="PF10410">
    <property type="entry name" value="DnaB_bind"/>
    <property type="match status" value="1"/>
</dbReference>
<reference evidence="3" key="1">
    <citation type="submission" date="2013-08" db="EMBL/GenBank/DDBJ databases">
        <authorList>
            <person name="Mendez C."/>
            <person name="Richter M."/>
            <person name="Ferrer M."/>
            <person name="Sanchez J."/>
        </authorList>
    </citation>
    <scope>NUCLEOTIDE SEQUENCE</scope>
</reference>
<evidence type="ECO:0000313" key="3">
    <source>
        <dbReference type="EMBL" id="EQD33039.1"/>
    </source>
</evidence>
<dbReference type="Gene3D" id="1.20.50.20">
    <property type="entry name" value="DnaG, RNA polymerase domain, helical bundle"/>
    <property type="match status" value="1"/>
</dbReference>
<dbReference type="Pfam" id="PF13155">
    <property type="entry name" value="Toprim_2"/>
    <property type="match status" value="1"/>
</dbReference>
<feature type="region of interest" description="Disordered" evidence="1">
    <location>
        <begin position="174"/>
        <end position="214"/>
    </location>
</feature>
<dbReference type="GO" id="GO:0005737">
    <property type="term" value="C:cytoplasm"/>
    <property type="evidence" value="ECO:0007669"/>
    <property type="project" value="TreeGrafter"/>
</dbReference>
<protein>
    <submittedName>
        <fullName evidence="3">DNA primase</fullName>
    </submittedName>
</protein>
<sequence length="214" mass="22873">MDVVRLHQAGITYAVATLGTATTTEHLKRIFRLVRAVVFAFDGDRAGRAAAWRALQHALPEAREGREIRFLFLPEGHDPDTLVGEEGREAFERRLEAALPLSEYLVRELSGQSDLAHADGRARLAEAARPLIAPVPPRSVPGTADRPNSRSCGLAGRAPRRALAWRRYRAGISGRAAPPAAHGAKRRARRLGSASAGAAGALSGDGRRSHGCGA</sequence>
<feature type="domain" description="Toprim" evidence="2">
    <location>
        <begin position="1"/>
        <end position="74"/>
    </location>
</feature>
<dbReference type="SMART" id="SM00493">
    <property type="entry name" value="TOPRIM"/>
    <property type="match status" value="1"/>
</dbReference>
<accession>T0ZWK9</accession>
<dbReference type="Gene3D" id="3.40.1360.10">
    <property type="match status" value="1"/>
</dbReference>
<dbReference type="CDD" id="cd03364">
    <property type="entry name" value="TOPRIM_DnaG_primases"/>
    <property type="match status" value="1"/>
</dbReference>
<name>T0ZWK9_9ZZZZ</name>
<dbReference type="FunFam" id="3.40.1360.10:FF:000002">
    <property type="entry name" value="DNA primase"/>
    <property type="match status" value="1"/>
</dbReference>
<evidence type="ECO:0000259" key="2">
    <source>
        <dbReference type="PROSITE" id="PS50880"/>
    </source>
</evidence>
<organism evidence="3">
    <name type="scientific">mine drainage metagenome</name>
    <dbReference type="NCBI Taxonomy" id="410659"/>
    <lineage>
        <taxon>unclassified sequences</taxon>
        <taxon>metagenomes</taxon>
        <taxon>ecological metagenomes</taxon>
    </lineage>
</organism>
<feature type="region of interest" description="Disordered" evidence="1">
    <location>
        <begin position="133"/>
        <end position="155"/>
    </location>
</feature>
<evidence type="ECO:0000256" key="1">
    <source>
        <dbReference type="SAM" id="MobiDB-lite"/>
    </source>
</evidence>
<dbReference type="AlphaFoldDB" id="T0ZWK9"/>
<dbReference type="PANTHER" id="PTHR30313">
    <property type="entry name" value="DNA PRIMASE"/>
    <property type="match status" value="1"/>
</dbReference>
<dbReference type="InterPro" id="IPR006171">
    <property type="entry name" value="TOPRIM_dom"/>
</dbReference>
<dbReference type="GO" id="GO:0016779">
    <property type="term" value="F:nucleotidyltransferase activity"/>
    <property type="evidence" value="ECO:0007669"/>
    <property type="project" value="InterPro"/>
</dbReference>
<feature type="compositionally biased region" description="Low complexity" evidence="1">
    <location>
        <begin position="191"/>
        <end position="204"/>
    </location>
</feature>
<dbReference type="InterPro" id="IPR019475">
    <property type="entry name" value="DNA_primase_DnaB-bd"/>
</dbReference>
<dbReference type="EMBL" id="AUZY01011803">
    <property type="protein sequence ID" value="EQD33039.1"/>
    <property type="molecule type" value="Genomic_DNA"/>
</dbReference>
<gene>
    <name evidence="3" type="ORF">B1B_17655</name>
</gene>
<dbReference type="InterPro" id="IPR050219">
    <property type="entry name" value="DnaG_primase"/>
</dbReference>
<proteinExistence type="predicted"/>
<dbReference type="PANTHER" id="PTHR30313:SF2">
    <property type="entry name" value="DNA PRIMASE"/>
    <property type="match status" value="1"/>
</dbReference>
<dbReference type="GO" id="GO:0006269">
    <property type="term" value="P:DNA replication, synthesis of primer"/>
    <property type="evidence" value="ECO:0007669"/>
    <property type="project" value="TreeGrafter"/>
</dbReference>
<dbReference type="PROSITE" id="PS50880">
    <property type="entry name" value="TOPRIM"/>
    <property type="match status" value="1"/>
</dbReference>
<comment type="caution">
    <text evidence="3">The sequence shown here is derived from an EMBL/GenBank/DDBJ whole genome shotgun (WGS) entry which is preliminary data.</text>
</comment>
<dbReference type="InterPro" id="IPR034151">
    <property type="entry name" value="TOPRIM_DnaG_bac"/>
</dbReference>
<dbReference type="SUPFAM" id="SSF56731">
    <property type="entry name" value="DNA primase core"/>
    <property type="match status" value="1"/>
</dbReference>
<reference evidence="3" key="2">
    <citation type="journal article" date="2014" name="ISME J.">
        <title>Microbial stratification in low pH oxic and suboxic macroscopic growths along an acid mine drainage.</title>
        <authorList>
            <person name="Mendez-Garcia C."/>
            <person name="Mesa V."/>
            <person name="Sprenger R.R."/>
            <person name="Richter M."/>
            <person name="Diez M.S."/>
            <person name="Solano J."/>
            <person name="Bargiela R."/>
            <person name="Golyshina O.V."/>
            <person name="Manteca A."/>
            <person name="Ramos J.L."/>
            <person name="Gallego J.R."/>
            <person name="Llorente I."/>
            <person name="Martins Dos Santos V.A."/>
            <person name="Jensen O.N."/>
            <person name="Pelaez A.I."/>
            <person name="Sanchez J."/>
            <person name="Ferrer M."/>
        </authorList>
    </citation>
    <scope>NUCLEOTIDE SEQUENCE</scope>
</reference>